<evidence type="ECO:0000256" key="7">
    <source>
        <dbReference type="ARBA" id="ARBA00022741"/>
    </source>
</evidence>
<dbReference type="InterPro" id="IPR022955">
    <property type="entry name" value="GMP_synthase"/>
</dbReference>
<dbReference type="InterPro" id="IPR017926">
    <property type="entry name" value="GATASE"/>
</dbReference>
<dbReference type="PRINTS" id="PR00097">
    <property type="entry name" value="ANTSNTHASEII"/>
</dbReference>
<evidence type="ECO:0000256" key="8">
    <source>
        <dbReference type="ARBA" id="ARBA00022749"/>
    </source>
</evidence>
<evidence type="ECO:0000256" key="16">
    <source>
        <dbReference type="PROSITE-ProRule" id="PRU00886"/>
    </source>
</evidence>
<evidence type="ECO:0000256" key="3">
    <source>
        <dbReference type="ARBA" id="ARBA00011738"/>
    </source>
</evidence>
<evidence type="ECO:0000256" key="1">
    <source>
        <dbReference type="ARBA" id="ARBA00004514"/>
    </source>
</evidence>
<dbReference type="InterPro" id="IPR004739">
    <property type="entry name" value="GMP_synth_GATase"/>
</dbReference>
<dbReference type="Gene3D" id="3.40.50.880">
    <property type="match status" value="1"/>
</dbReference>
<dbReference type="AlphaFoldDB" id="A0A0F4GC79"/>
<feature type="domain" description="GMPS ATP-PPase" evidence="18">
    <location>
        <begin position="217"/>
        <end position="419"/>
    </location>
</feature>
<dbReference type="STRING" id="1047168.A0A0F4GC79"/>
<evidence type="ECO:0000256" key="9">
    <source>
        <dbReference type="ARBA" id="ARBA00022755"/>
    </source>
</evidence>
<dbReference type="PRINTS" id="PR00096">
    <property type="entry name" value="GATASE"/>
</dbReference>
<dbReference type="FunFam" id="3.40.50.880:FF:000001">
    <property type="entry name" value="GMP synthase [glutamine-hydrolyzing]"/>
    <property type="match status" value="1"/>
</dbReference>
<dbReference type="NCBIfam" id="TIGR00884">
    <property type="entry name" value="guaA_Cterm"/>
    <property type="match status" value="1"/>
</dbReference>
<reference evidence="19 20" key="1">
    <citation type="submission" date="2015-03" db="EMBL/GenBank/DDBJ databases">
        <title>RNA-seq based gene annotation and comparative genomics of four Zymoseptoria species reveal species-specific pathogenicity related genes and transposable element activity.</title>
        <authorList>
            <person name="Grandaubert J."/>
            <person name="Bhattacharyya A."/>
            <person name="Stukenbrock E.H."/>
        </authorList>
    </citation>
    <scope>NUCLEOTIDE SEQUENCE [LARGE SCALE GENOMIC DNA]</scope>
    <source>
        <strain evidence="19 20">Zb18110</strain>
    </source>
</reference>
<gene>
    <name evidence="19" type="ORF">TI39_contig4145g00019</name>
</gene>
<keyword evidence="9 16" id="KW-0658">Purine biosynthesis</keyword>
<evidence type="ECO:0000313" key="20">
    <source>
        <dbReference type="Proteomes" id="UP000033647"/>
    </source>
</evidence>
<evidence type="ECO:0000256" key="15">
    <source>
        <dbReference type="ARBA" id="ARBA00049404"/>
    </source>
</evidence>
<comment type="subcellular location">
    <subcellularLocation>
        <location evidence="1">Cytoplasm</location>
        <location evidence="1">Cytosol</location>
    </subcellularLocation>
</comment>
<dbReference type="Gene3D" id="3.40.50.620">
    <property type="entry name" value="HUPs"/>
    <property type="match status" value="1"/>
</dbReference>
<dbReference type="Gene3D" id="3.30.300.10">
    <property type="match status" value="1"/>
</dbReference>
<dbReference type="Proteomes" id="UP000033647">
    <property type="component" value="Unassembled WGS sequence"/>
</dbReference>
<dbReference type="InterPro" id="IPR025777">
    <property type="entry name" value="GMPS_ATP_PPase_dom"/>
</dbReference>
<dbReference type="HAMAP" id="MF_00344">
    <property type="entry name" value="GMP_synthase"/>
    <property type="match status" value="1"/>
</dbReference>
<dbReference type="UniPathway" id="UPA00189">
    <property type="reaction ID" value="UER00296"/>
</dbReference>
<dbReference type="FunFam" id="3.40.50.620:FF:000001">
    <property type="entry name" value="GMP synthase [glutamine-hydrolyzing]"/>
    <property type="match status" value="1"/>
</dbReference>
<evidence type="ECO:0000256" key="14">
    <source>
        <dbReference type="ARBA" id="ARBA00044933"/>
    </source>
</evidence>
<dbReference type="FunFam" id="3.30.300.10:FF:000002">
    <property type="entry name" value="GMP synthase [glutamine-hydrolyzing]"/>
    <property type="match status" value="1"/>
</dbReference>
<dbReference type="NCBIfam" id="NF000848">
    <property type="entry name" value="PRK00074.1"/>
    <property type="match status" value="1"/>
</dbReference>
<comment type="caution">
    <text evidence="19">The sequence shown here is derived from an EMBL/GenBank/DDBJ whole genome shotgun (WGS) entry which is preliminary data.</text>
</comment>
<accession>A0A0F4GC79</accession>
<evidence type="ECO:0000256" key="13">
    <source>
        <dbReference type="ARBA" id="ARBA00031356"/>
    </source>
</evidence>
<dbReference type="SUPFAM" id="SSF54810">
    <property type="entry name" value="GMP synthetase C-terminal dimerisation domain"/>
    <property type="match status" value="1"/>
</dbReference>
<comment type="subunit">
    <text evidence="3">Homodimer.</text>
</comment>
<evidence type="ECO:0000256" key="11">
    <source>
        <dbReference type="ARBA" id="ARBA00022962"/>
    </source>
</evidence>
<dbReference type="InterPro" id="IPR001674">
    <property type="entry name" value="GMP_synth_C"/>
</dbReference>
<feature type="binding site" evidence="16">
    <location>
        <begin position="245"/>
        <end position="251"/>
    </location>
    <ligand>
        <name>ATP</name>
        <dbReference type="ChEBI" id="CHEBI:30616"/>
    </ligand>
</feature>
<evidence type="ECO:0000256" key="6">
    <source>
        <dbReference type="ARBA" id="ARBA00022598"/>
    </source>
</evidence>
<dbReference type="PROSITE" id="PS51273">
    <property type="entry name" value="GATASE_TYPE_1"/>
    <property type="match status" value="1"/>
</dbReference>
<feature type="region of interest" description="Disordered" evidence="17">
    <location>
        <begin position="573"/>
        <end position="616"/>
    </location>
</feature>
<evidence type="ECO:0000256" key="2">
    <source>
        <dbReference type="ARBA" id="ARBA00005153"/>
    </source>
</evidence>
<feature type="compositionally biased region" description="Pro residues" evidence="17">
    <location>
        <begin position="588"/>
        <end position="603"/>
    </location>
</feature>
<dbReference type="GO" id="GO:0005829">
    <property type="term" value="C:cytosol"/>
    <property type="evidence" value="ECO:0007669"/>
    <property type="project" value="UniProtKB-SubCell"/>
</dbReference>
<keyword evidence="8 16" id="KW-0332">GMP biosynthesis</keyword>
<dbReference type="EMBL" id="LAFY01004104">
    <property type="protein sequence ID" value="KJX94981.1"/>
    <property type="molecule type" value="Genomic_DNA"/>
</dbReference>
<evidence type="ECO:0000256" key="5">
    <source>
        <dbReference type="ARBA" id="ARBA00021562"/>
    </source>
</evidence>
<sequence length="972" mass="106418">MATNGDSNGAPPEPHKMFDTILVLDFGSQYTHLITRRLRELNVYSEMLPCTQKLADLEWKPKGVILSGGPYSVYAPDAPHVDPEVFNLDVPILGICYGLQEIAWHNGKGVAAGEKREYGRVTLQVQRHSGKAAHIDRLFEGLEDGFEVWASHGDKLSSMPEGFSTIATSTNAPYAGIAHETKNLYGIQFHPEVTHTPKGKQVIENFAVKICGAETNWTMGKFVEQEVKRIRALVGEKGQVIGAVSGGVDSTVAAKLLQEAIGDRFHAVFVDNGVMRLNEAKEVEETLTKGLNVNLTVVDASELFLGRLNGVSDPETKRKIIGNTFIDIFEEKAKEIAKAQENTARAGKIEWFLQGTLYPDVIESISFKGPSATIKTHHNVGGLPEKMDLKLIEPLRELFKDEVRKLGTELGIPEDLVWRHPFPGPGIAIRIIGEVTPDRIRIAQEADKIWISEIKEAGFYREISQAYAAVLGVKSVAVVGDQRLHGEIIHLRAVQTTDFMTANVFTGAPMEWFAKVSDRIANEVQGVARVVYETTSKPPATIELDSSGGDAQQADGSLKGRARNFLSNLQQQAGNSQTPLSNNMYVAGPPPGHDIARPPPPPTRTGEPVIPKLKGTPQVVGLAGDPGLNRDSGGSCRFGDRILWTYRDTQLCASDGSPQELPIITSTGSWSDLEPGGGPKLQGVENGDPLKTIVHHQYGDNHINNCESAYFPIHTHGTGRVAGNREDGSRHPFWPDSPPLVVSHPNSPIVAYTWIKIEHIKGLEDLAKNPPTTLYRTTQPSSPNRNALPEPKIVDPNFWKEGEIPYGVYGNLLWEGYAFLYANFDDITALARVPASAIEDRGAYEYFVNGAWTSNLPSRDTPGSNIENSNAGGQGTYFFHPPWDCFVWIGGSIFPGAAMFICTAPDPTGPWKNHDKFWEGPGGNGGLPAYSVQAHPGMARDVENVVWVTYTKTDKAEHTDAYSTPLVRVEFE</sequence>
<keyword evidence="6" id="KW-0436">Ligase</keyword>
<keyword evidence="20" id="KW-1185">Reference proteome</keyword>
<keyword evidence="7 16" id="KW-0547">Nucleotide-binding</keyword>
<dbReference type="PROSITE" id="PS51553">
    <property type="entry name" value="GMPS_ATP_PPASE"/>
    <property type="match status" value="1"/>
</dbReference>
<dbReference type="EC" id="6.3.5.2" evidence="4"/>
<dbReference type="SUPFAM" id="SSF52402">
    <property type="entry name" value="Adenine nucleotide alpha hydrolases-like"/>
    <property type="match status" value="1"/>
</dbReference>
<keyword evidence="11" id="KW-0315">Glutamine amidotransferase</keyword>
<organism evidence="19 20">
    <name type="scientific">Zymoseptoria brevis</name>
    <dbReference type="NCBI Taxonomy" id="1047168"/>
    <lineage>
        <taxon>Eukaryota</taxon>
        <taxon>Fungi</taxon>
        <taxon>Dikarya</taxon>
        <taxon>Ascomycota</taxon>
        <taxon>Pezizomycotina</taxon>
        <taxon>Dothideomycetes</taxon>
        <taxon>Dothideomycetidae</taxon>
        <taxon>Mycosphaerellales</taxon>
        <taxon>Mycosphaerellaceae</taxon>
        <taxon>Zymoseptoria</taxon>
    </lineage>
</organism>
<dbReference type="Pfam" id="PF00117">
    <property type="entry name" value="GATase"/>
    <property type="match status" value="1"/>
</dbReference>
<evidence type="ECO:0000313" key="19">
    <source>
        <dbReference type="EMBL" id="KJX94981.1"/>
    </source>
</evidence>
<dbReference type="PANTHER" id="PTHR11922">
    <property type="entry name" value="GMP SYNTHASE-RELATED"/>
    <property type="match status" value="1"/>
</dbReference>
<dbReference type="InterPro" id="IPR022310">
    <property type="entry name" value="NAD/GMP_synthase"/>
</dbReference>
<dbReference type="Pfam" id="PF00958">
    <property type="entry name" value="GMP_synt_C"/>
    <property type="match status" value="1"/>
</dbReference>
<dbReference type="OrthoDB" id="1724632at2759"/>
<evidence type="ECO:0000256" key="12">
    <source>
        <dbReference type="ARBA" id="ARBA00030464"/>
    </source>
</evidence>
<evidence type="ECO:0000256" key="10">
    <source>
        <dbReference type="ARBA" id="ARBA00022840"/>
    </source>
</evidence>
<dbReference type="PANTHER" id="PTHR11922:SF2">
    <property type="entry name" value="GMP SYNTHASE [GLUTAMINE-HYDROLYZING]"/>
    <property type="match status" value="1"/>
</dbReference>
<dbReference type="InterPro" id="IPR029062">
    <property type="entry name" value="Class_I_gatase-like"/>
</dbReference>
<dbReference type="GO" id="GO:0005524">
    <property type="term" value="F:ATP binding"/>
    <property type="evidence" value="ECO:0007669"/>
    <property type="project" value="UniProtKB-UniRule"/>
</dbReference>
<dbReference type="SUPFAM" id="SSF52317">
    <property type="entry name" value="Class I glutamine amidotransferase-like"/>
    <property type="match status" value="1"/>
</dbReference>
<dbReference type="CDD" id="cd01742">
    <property type="entry name" value="GATase1_GMP_Synthase"/>
    <property type="match status" value="1"/>
</dbReference>
<comment type="pathway">
    <text evidence="2">Purine metabolism; GMP biosynthesis; GMP from XMP (L-Gln route): step 1/1.</text>
</comment>
<dbReference type="CDD" id="cd01997">
    <property type="entry name" value="GMP_synthase_C"/>
    <property type="match status" value="1"/>
</dbReference>
<proteinExistence type="inferred from homology"/>
<comment type="catalytic activity">
    <reaction evidence="15">
        <text>XMP + L-glutamine + ATP + H2O = GMP + L-glutamate + AMP + diphosphate + 2 H(+)</text>
        <dbReference type="Rhea" id="RHEA:11680"/>
        <dbReference type="ChEBI" id="CHEBI:15377"/>
        <dbReference type="ChEBI" id="CHEBI:15378"/>
        <dbReference type="ChEBI" id="CHEBI:29985"/>
        <dbReference type="ChEBI" id="CHEBI:30616"/>
        <dbReference type="ChEBI" id="CHEBI:33019"/>
        <dbReference type="ChEBI" id="CHEBI:57464"/>
        <dbReference type="ChEBI" id="CHEBI:58115"/>
        <dbReference type="ChEBI" id="CHEBI:58359"/>
        <dbReference type="ChEBI" id="CHEBI:456215"/>
        <dbReference type="EC" id="6.3.5.2"/>
    </reaction>
</comment>
<evidence type="ECO:0000256" key="17">
    <source>
        <dbReference type="SAM" id="MobiDB-lite"/>
    </source>
</evidence>
<protein>
    <recommendedName>
        <fullName evidence="5">GMP synthase [glutamine-hydrolyzing]</fullName>
        <ecNumber evidence="4">6.3.5.2</ecNumber>
    </recommendedName>
    <alternativeName>
        <fullName evidence="12">GMP synthetase</fullName>
    </alternativeName>
    <alternativeName>
        <fullName evidence="13">Glutamine amidotransferase</fullName>
    </alternativeName>
</protein>
<evidence type="ECO:0000259" key="18">
    <source>
        <dbReference type="PROSITE" id="PS51553"/>
    </source>
</evidence>
<dbReference type="NCBIfam" id="TIGR00888">
    <property type="entry name" value="guaA_Nterm"/>
    <property type="match status" value="1"/>
</dbReference>
<comment type="function">
    <text evidence="14">Catalyzes the conversion of xanthine monophosphate (XMP) to GMP in the presence of glutamine and ATP through an adenyl-XMP intermediate.</text>
</comment>
<evidence type="ECO:0000256" key="4">
    <source>
        <dbReference type="ARBA" id="ARBA00012746"/>
    </source>
</evidence>
<feature type="compositionally biased region" description="Polar residues" evidence="17">
    <location>
        <begin position="573"/>
        <end position="584"/>
    </location>
</feature>
<name>A0A0F4GC79_9PEZI</name>
<dbReference type="GO" id="GO:0003921">
    <property type="term" value="F:GMP synthase activity"/>
    <property type="evidence" value="ECO:0007669"/>
    <property type="project" value="InterPro"/>
</dbReference>
<keyword evidence="10 16" id="KW-0067">ATP-binding</keyword>
<dbReference type="InterPro" id="IPR014729">
    <property type="entry name" value="Rossmann-like_a/b/a_fold"/>
</dbReference>
<dbReference type="Pfam" id="PF02540">
    <property type="entry name" value="NAD_synthase"/>
    <property type="match status" value="1"/>
</dbReference>